<dbReference type="InterPro" id="IPR001932">
    <property type="entry name" value="PPM-type_phosphatase-like_dom"/>
</dbReference>
<dbReference type="Pfam" id="PF13672">
    <property type="entry name" value="PP2C_2"/>
    <property type="match status" value="1"/>
</dbReference>
<dbReference type="EMBL" id="PXYT01000002">
    <property type="protein sequence ID" value="PSR31551.1"/>
    <property type="molecule type" value="Genomic_DNA"/>
</dbReference>
<sequence>MKTYGRSDQGLVRSENQDDFLIRPVEAQGHLLAVADGIGGGPAGSRASHMALRAMDDAVGLKVFDVSRLASAVSLANRRIFELGQNEPRFEGMGTTLTAAVLFPNRLLLSHVGDSRAYRIRHDQVIRLTMDHSVAGEMERAGTITPEEARDHPKKHVLTRALGPFDHVRIDMADMPWSIEDRLLLCTDGLTSVVFDDEILRYAERYHGKELVDRLVDVALERGGPDNVTLVLAEVVHDHGESNGR</sequence>
<dbReference type="Proteomes" id="UP000242699">
    <property type="component" value="Unassembled WGS sequence"/>
</dbReference>
<dbReference type="Gene3D" id="3.60.40.10">
    <property type="entry name" value="PPM-type phosphatase domain"/>
    <property type="match status" value="1"/>
</dbReference>
<name>A0A2T2XAL2_9FIRM</name>
<organism evidence="2 3">
    <name type="scientific">Sulfobacillus benefaciens</name>
    <dbReference type="NCBI Taxonomy" id="453960"/>
    <lineage>
        <taxon>Bacteria</taxon>
        <taxon>Bacillati</taxon>
        <taxon>Bacillota</taxon>
        <taxon>Clostridia</taxon>
        <taxon>Eubacteriales</taxon>
        <taxon>Clostridiales Family XVII. Incertae Sedis</taxon>
        <taxon>Sulfobacillus</taxon>
    </lineage>
</organism>
<evidence type="ECO:0000259" key="1">
    <source>
        <dbReference type="PROSITE" id="PS51746"/>
    </source>
</evidence>
<accession>A0A2T2XAL2</accession>
<dbReference type="InterPro" id="IPR015655">
    <property type="entry name" value="PP2C"/>
</dbReference>
<protein>
    <submittedName>
        <fullName evidence="2">Serine/threonine-protein phosphatase</fullName>
    </submittedName>
</protein>
<reference evidence="2 3" key="1">
    <citation type="journal article" date="2014" name="BMC Genomics">
        <title>Comparison of environmental and isolate Sulfobacillus genomes reveals diverse carbon, sulfur, nitrogen, and hydrogen metabolisms.</title>
        <authorList>
            <person name="Justice N.B."/>
            <person name="Norman A."/>
            <person name="Brown C.T."/>
            <person name="Singh A."/>
            <person name="Thomas B.C."/>
            <person name="Banfield J.F."/>
        </authorList>
    </citation>
    <scope>NUCLEOTIDE SEQUENCE [LARGE SCALE GENOMIC DNA]</scope>
    <source>
        <strain evidence="2">AMDSBA1</strain>
    </source>
</reference>
<evidence type="ECO:0000313" key="3">
    <source>
        <dbReference type="Proteomes" id="UP000242699"/>
    </source>
</evidence>
<dbReference type="GO" id="GO:0004722">
    <property type="term" value="F:protein serine/threonine phosphatase activity"/>
    <property type="evidence" value="ECO:0007669"/>
    <property type="project" value="InterPro"/>
</dbReference>
<dbReference type="PANTHER" id="PTHR47992">
    <property type="entry name" value="PROTEIN PHOSPHATASE"/>
    <property type="match status" value="1"/>
</dbReference>
<dbReference type="InterPro" id="IPR036457">
    <property type="entry name" value="PPM-type-like_dom_sf"/>
</dbReference>
<dbReference type="AlphaFoldDB" id="A0A2T2XAL2"/>
<dbReference type="CDD" id="cd00143">
    <property type="entry name" value="PP2Cc"/>
    <property type="match status" value="1"/>
</dbReference>
<dbReference type="SMART" id="SM00332">
    <property type="entry name" value="PP2Cc"/>
    <property type="match status" value="1"/>
</dbReference>
<dbReference type="SUPFAM" id="SSF81606">
    <property type="entry name" value="PP2C-like"/>
    <property type="match status" value="1"/>
</dbReference>
<comment type="caution">
    <text evidence="2">The sequence shown here is derived from an EMBL/GenBank/DDBJ whole genome shotgun (WGS) entry which is preliminary data.</text>
</comment>
<proteinExistence type="predicted"/>
<evidence type="ECO:0000313" key="2">
    <source>
        <dbReference type="EMBL" id="PSR31551.1"/>
    </source>
</evidence>
<dbReference type="PROSITE" id="PS51746">
    <property type="entry name" value="PPM_2"/>
    <property type="match status" value="1"/>
</dbReference>
<gene>
    <name evidence="2" type="ORF">C7B43_02325</name>
</gene>
<feature type="domain" description="PPM-type phosphatase" evidence="1">
    <location>
        <begin position="2"/>
        <end position="235"/>
    </location>
</feature>
<dbReference type="SMART" id="SM00331">
    <property type="entry name" value="PP2C_SIG"/>
    <property type="match status" value="1"/>
</dbReference>